<name>A0A0F4KQ15_9LACO</name>
<keyword evidence="2" id="KW-1185">Reference proteome</keyword>
<evidence type="ECO:0000313" key="2">
    <source>
        <dbReference type="Proteomes" id="UP000033695"/>
    </source>
</evidence>
<proteinExistence type="predicted"/>
<dbReference type="InterPro" id="IPR029062">
    <property type="entry name" value="Class_I_gatase-like"/>
</dbReference>
<dbReference type="GO" id="GO:0033969">
    <property type="term" value="F:gamma-glutamyl-gamma-aminobutyrate hydrolase activity"/>
    <property type="evidence" value="ECO:0007669"/>
    <property type="project" value="TreeGrafter"/>
</dbReference>
<sequence length="242" mass="26197">MRPIIALTGDSLVTPSAITNLNYADMAPQMLKNALIKVGGLPIILPFPDDLKVASELAAAAVQTFDGLVLPGGPDVDPTLYGEEPINASGRVTYPKDIFELALIKQTLQAHKPILGICRGLQILNVALGGTLYQDLTTQNQQATIKHTQASPGQYPSHHVTITPNSHLEQLLGQQVYVNSRHHQAVKQVAPSLKVVATALDGVVEAVEGDNILAVQWHPENMWPDYPEQLQLFADLVQRAQS</sequence>
<dbReference type="SUPFAM" id="SSF52317">
    <property type="entry name" value="Class I glutamine amidotransferase-like"/>
    <property type="match status" value="1"/>
</dbReference>
<protein>
    <submittedName>
        <fullName evidence="1">Glutamine amidotransferase</fullName>
    </submittedName>
</protein>
<dbReference type="Gene3D" id="3.40.50.880">
    <property type="match status" value="1"/>
</dbReference>
<dbReference type="CDD" id="cd01745">
    <property type="entry name" value="GATase1_2"/>
    <property type="match status" value="1"/>
</dbReference>
<dbReference type="HOGENOM" id="CLU_030756_2_1_9"/>
<dbReference type="InterPro" id="IPR044668">
    <property type="entry name" value="PuuD-like"/>
</dbReference>
<dbReference type="GO" id="GO:0005829">
    <property type="term" value="C:cytosol"/>
    <property type="evidence" value="ECO:0007669"/>
    <property type="project" value="TreeGrafter"/>
</dbReference>
<reference evidence="1 2" key="1">
    <citation type="submission" date="2014-12" db="EMBL/GenBank/DDBJ databases">
        <title>Comparative genomics of the lactic acid bacteria isolated from the honey bee gut.</title>
        <authorList>
            <person name="Ellegaard K.M."/>
            <person name="Tamarit D."/>
            <person name="Javelind E."/>
            <person name="Olofsson T."/>
            <person name="Andersson S.G."/>
            <person name="Vasquez A."/>
        </authorList>
    </citation>
    <scope>NUCLEOTIDE SEQUENCE [LARGE SCALE GENOMIC DNA]</scope>
    <source>
        <strain evidence="1 2">Hon2</strain>
    </source>
</reference>
<dbReference type="Pfam" id="PF07722">
    <property type="entry name" value="Peptidase_C26"/>
    <property type="match status" value="1"/>
</dbReference>
<gene>
    <name evidence="1" type="ORF">JG29_08730</name>
</gene>
<dbReference type="AlphaFoldDB" id="A0A0F4KQ15"/>
<dbReference type="GO" id="GO:0016740">
    <property type="term" value="F:transferase activity"/>
    <property type="evidence" value="ECO:0007669"/>
    <property type="project" value="UniProtKB-KW"/>
</dbReference>
<dbReference type="STRING" id="1218508.JG29_08730"/>
<keyword evidence="1" id="KW-0808">Transferase</keyword>
<dbReference type="PANTHER" id="PTHR43235:SF1">
    <property type="entry name" value="GLUTAMINE AMIDOTRANSFERASE PB2B2.05-RELATED"/>
    <property type="match status" value="1"/>
</dbReference>
<dbReference type="RefSeq" id="WP_045922746.1">
    <property type="nucleotide sequence ID" value="NZ_JANUHE010000001.1"/>
</dbReference>
<dbReference type="PROSITE" id="PS51273">
    <property type="entry name" value="GATASE_TYPE_1"/>
    <property type="match status" value="1"/>
</dbReference>
<dbReference type="EMBL" id="JXBZ01000008">
    <property type="protein sequence ID" value="KJY48475.1"/>
    <property type="molecule type" value="Genomic_DNA"/>
</dbReference>
<organism evidence="1 2">
    <name type="scientific">Bombilactobacillus mellis</name>
    <dbReference type="NCBI Taxonomy" id="1218508"/>
    <lineage>
        <taxon>Bacteria</taxon>
        <taxon>Bacillati</taxon>
        <taxon>Bacillota</taxon>
        <taxon>Bacilli</taxon>
        <taxon>Lactobacillales</taxon>
        <taxon>Lactobacillaceae</taxon>
        <taxon>Bombilactobacillus</taxon>
    </lineage>
</organism>
<accession>A0A0F4KQ15</accession>
<dbReference type="Proteomes" id="UP000033695">
    <property type="component" value="Unassembled WGS sequence"/>
</dbReference>
<dbReference type="GO" id="GO:0006598">
    <property type="term" value="P:polyamine catabolic process"/>
    <property type="evidence" value="ECO:0007669"/>
    <property type="project" value="TreeGrafter"/>
</dbReference>
<dbReference type="PANTHER" id="PTHR43235">
    <property type="entry name" value="GLUTAMINE AMIDOTRANSFERASE PB2B2.05-RELATED"/>
    <property type="match status" value="1"/>
</dbReference>
<dbReference type="InterPro" id="IPR011697">
    <property type="entry name" value="Peptidase_C26"/>
</dbReference>
<dbReference type="OrthoDB" id="9813383at2"/>
<dbReference type="PATRIC" id="fig|1218508.4.peg.845"/>
<keyword evidence="1" id="KW-0315">Glutamine amidotransferase</keyword>
<comment type="caution">
    <text evidence="1">The sequence shown here is derived from an EMBL/GenBank/DDBJ whole genome shotgun (WGS) entry which is preliminary data.</text>
</comment>
<evidence type="ECO:0000313" key="1">
    <source>
        <dbReference type="EMBL" id="KJY48475.1"/>
    </source>
</evidence>